<dbReference type="PROSITE" id="PS00178">
    <property type="entry name" value="AA_TRNA_LIGASE_I"/>
    <property type="match status" value="1"/>
</dbReference>
<dbReference type="InterPro" id="IPR013155">
    <property type="entry name" value="M/V/L/I-tRNA-synth_anticd-bd"/>
</dbReference>
<dbReference type="Gene3D" id="1.10.730.10">
    <property type="entry name" value="Isoleucyl-tRNA Synthetase, Domain 1"/>
    <property type="match status" value="1"/>
</dbReference>
<keyword evidence="4 9" id="KW-0547">Nucleotide-binding</keyword>
<dbReference type="Gene3D" id="3.10.20.590">
    <property type="match status" value="1"/>
</dbReference>
<dbReference type="PRINTS" id="PR00985">
    <property type="entry name" value="TRNASYNTHLEU"/>
</dbReference>
<evidence type="ECO:0000313" key="15">
    <source>
        <dbReference type="EMBL" id="NML26945.1"/>
    </source>
</evidence>
<dbReference type="Proteomes" id="UP000580043">
    <property type="component" value="Unassembled WGS sequence"/>
</dbReference>
<keyword evidence="16" id="KW-1185">Reference proteome</keyword>
<dbReference type="NCBIfam" id="TIGR00396">
    <property type="entry name" value="leuS_bact"/>
    <property type="match status" value="1"/>
</dbReference>
<dbReference type="RefSeq" id="WP_169146483.1">
    <property type="nucleotide sequence ID" value="NZ_JABBGA010000011.1"/>
</dbReference>
<feature type="domain" description="Leucyl-tRNA synthetase editing" evidence="14">
    <location>
        <begin position="222"/>
        <end position="415"/>
    </location>
</feature>
<gene>
    <name evidence="9" type="primary">leuS</name>
    <name evidence="15" type="ORF">HHL15_14420</name>
</gene>
<comment type="catalytic activity">
    <reaction evidence="8 9">
        <text>tRNA(Leu) + L-leucine + ATP = L-leucyl-tRNA(Leu) + AMP + diphosphate</text>
        <dbReference type="Rhea" id="RHEA:11688"/>
        <dbReference type="Rhea" id="RHEA-COMP:9613"/>
        <dbReference type="Rhea" id="RHEA-COMP:9622"/>
        <dbReference type="ChEBI" id="CHEBI:30616"/>
        <dbReference type="ChEBI" id="CHEBI:33019"/>
        <dbReference type="ChEBI" id="CHEBI:57427"/>
        <dbReference type="ChEBI" id="CHEBI:78442"/>
        <dbReference type="ChEBI" id="CHEBI:78494"/>
        <dbReference type="ChEBI" id="CHEBI:456215"/>
        <dbReference type="EC" id="6.1.1.4"/>
    </reaction>
</comment>
<feature type="binding site" evidence="9">
    <location>
        <position position="635"/>
    </location>
    <ligand>
        <name>ATP</name>
        <dbReference type="ChEBI" id="CHEBI:30616"/>
    </ligand>
</feature>
<name>A0A848G7P4_9RHOO</name>
<evidence type="ECO:0000256" key="2">
    <source>
        <dbReference type="ARBA" id="ARBA00022490"/>
    </source>
</evidence>
<dbReference type="HAMAP" id="MF_00049_B">
    <property type="entry name" value="Leu_tRNA_synth_B"/>
    <property type="match status" value="1"/>
</dbReference>
<keyword evidence="7 9" id="KW-0030">Aminoacyl-tRNA synthetase</keyword>
<comment type="subcellular location">
    <subcellularLocation>
        <location evidence="9">Cytoplasm</location>
    </subcellularLocation>
</comment>
<keyword evidence="5 9" id="KW-0067">ATP-binding</keyword>
<dbReference type="GO" id="GO:0005524">
    <property type="term" value="F:ATP binding"/>
    <property type="evidence" value="ECO:0007669"/>
    <property type="project" value="UniProtKB-UniRule"/>
</dbReference>
<dbReference type="AlphaFoldDB" id="A0A848G7P4"/>
<dbReference type="CDD" id="cd00812">
    <property type="entry name" value="LeuRS_core"/>
    <property type="match status" value="1"/>
</dbReference>
<feature type="domain" description="Aminoacyl-tRNA synthetase class Ia" evidence="11">
    <location>
        <begin position="429"/>
        <end position="584"/>
    </location>
</feature>
<evidence type="ECO:0000256" key="1">
    <source>
        <dbReference type="ARBA" id="ARBA00005594"/>
    </source>
</evidence>
<dbReference type="InterPro" id="IPR025709">
    <property type="entry name" value="Leu_tRNA-synth_edit"/>
</dbReference>
<evidence type="ECO:0000256" key="5">
    <source>
        <dbReference type="ARBA" id="ARBA00022840"/>
    </source>
</evidence>
<dbReference type="FunFam" id="1.10.730.10:FF:000003">
    <property type="entry name" value="Leucine--tRNA ligase"/>
    <property type="match status" value="1"/>
</dbReference>
<dbReference type="Pfam" id="PF00133">
    <property type="entry name" value="tRNA-synt_1"/>
    <property type="match status" value="2"/>
</dbReference>
<dbReference type="FunFam" id="3.40.50.620:FF:000056">
    <property type="entry name" value="Leucine--tRNA ligase"/>
    <property type="match status" value="1"/>
</dbReference>
<evidence type="ECO:0000256" key="10">
    <source>
        <dbReference type="RuleBase" id="RU363035"/>
    </source>
</evidence>
<dbReference type="InterPro" id="IPR001412">
    <property type="entry name" value="aa-tRNA-synth_I_CS"/>
</dbReference>
<dbReference type="GO" id="GO:0006429">
    <property type="term" value="P:leucyl-tRNA aminoacylation"/>
    <property type="evidence" value="ECO:0007669"/>
    <property type="project" value="UniProtKB-UniRule"/>
</dbReference>
<keyword evidence="3 9" id="KW-0436">Ligase</keyword>
<comment type="caution">
    <text evidence="15">The sequence shown here is derived from an EMBL/GenBank/DDBJ whole genome shotgun (WGS) entry which is preliminary data.</text>
</comment>
<dbReference type="PANTHER" id="PTHR43740">
    <property type="entry name" value="LEUCYL-TRNA SYNTHETASE"/>
    <property type="match status" value="1"/>
</dbReference>
<dbReference type="CDD" id="cd07958">
    <property type="entry name" value="Anticodon_Ia_Leu_BEm"/>
    <property type="match status" value="1"/>
</dbReference>
<evidence type="ECO:0000259" key="14">
    <source>
        <dbReference type="Pfam" id="PF13603"/>
    </source>
</evidence>
<evidence type="ECO:0000259" key="13">
    <source>
        <dbReference type="Pfam" id="PF09334"/>
    </source>
</evidence>
<sequence>MQDKYLPADIERAAQQHWDSTEAFRVTADASKPKYYCLSMFPYPSGKLHMGHVRNYTIGDVLSRFHKMKGFNVLQPMGWDAFGLPAENAAIKNQVPPAKWTYDNIAYMKQQLKSLGFAIDWNRELATCTPEYYKWNQWFFLRMLEKGIAERKTQVVNWDPVDQTVLANEQVIDGRGWRTGALVEKREIPGYYLKITDYADELLGDLDTLDGWPERVRLMQANWIGKSTGVRFAFKHDIAAPDNAGGLIGDGKLWVFTTRADTIMGVTFCAVAAEHPLALHAARANPELAAFIEKCKHGSVMEADMATMEKEGLPTGLFVTHPLTGKQVEVWVGNYVLMSYGDGAVMGVPAHDERDFAFAKKYSLPIEQVVALGDKPYSLDAWQEWYGSKDGSCVNSGKYDGLNYEAAVDAIAADLTALGIGDKKIQWRLRDWGISRQRYWGCPIPIIHCDSCGSVPVPDDQLPVVLPEDCVPDGSGNPLHKREDFLNVACPCCGKPARRETDTMDTFVDSSWYYARYATTFGKDKMVDDETGYWMTVDQYIGGIEHAILHLLYSRFWTKVMRDLDLVTYREPFAHLLTQGMVLNNAFFHKPEGGGKNYFWESEIDIRKDAKGQITGATLKKDGTELEHELTTMSKSKNNGVDPQSLIEQYGADTARFFMMFAAPPEQTLEWSDAGVEGAYRFLRRVWSFGHLFSTEIRGQIGAQRSLAGAKLPEELATFRREIHLLLKQANYDLGKQQFNTVASATMKMLNAIEKAPRQGALAAEVIEECFGILLRVLSPLTPHISHALWSALGYGEDILKAAWPEPLDAALAQDELELMLQVNGKLRGALRVPAEAAKEAIEAAALAHEATIKFLEGRPAKKVVVVPGRLVNIVG</sequence>
<evidence type="ECO:0000259" key="12">
    <source>
        <dbReference type="Pfam" id="PF08264"/>
    </source>
</evidence>
<dbReference type="PANTHER" id="PTHR43740:SF2">
    <property type="entry name" value="LEUCINE--TRNA LIGASE, MITOCHONDRIAL"/>
    <property type="match status" value="1"/>
</dbReference>
<feature type="short sequence motif" description="'HIGH' region" evidence="9">
    <location>
        <begin position="42"/>
        <end position="52"/>
    </location>
</feature>
<dbReference type="SUPFAM" id="SSF52374">
    <property type="entry name" value="Nucleotidylyl transferase"/>
    <property type="match status" value="1"/>
</dbReference>
<feature type="domain" description="Aminoacyl-tRNA synthetase class Ia" evidence="11">
    <location>
        <begin position="632"/>
        <end position="671"/>
    </location>
</feature>
<evidence type="ECO:0000256" key="4">
    <source>
        <dbReference type="ARBA" id="ARBA00022741"/>
    </source>
</evidence>
<evidence type="ECO:0000256" key="3">
    <source>
        <dbReference type="ARBA" id="ARBA00022598"/>
    </source>
</evidence>
<dbReference type="Gene3D" id="2.20.28.290">
    <property type="match status" value="1"/>
</dbReference>
<dbReference type="InterPro" id="IPR009008">
    <property type="entry name" value="Val/Leu/Ile-tRNA-synth_edit"/>
</dbReference>
<evidence type="ECO:0000256" key="9">
    <source>
        <dbReference type="HAMAP-Rule" id="MF_00049"/>
    </source>
</evidence>
<keyword evidence="6 9" id="KW-0648">Protein biosynthesis</keyword>
<dbReference type="Gene3D" id="3.40.50.620">
    <property type="entry name" value="HUPs"/>
    <property type="match status" value="2"/>
</dbReference>
<dbReference type="InterPro" id="IPR002302">
    <property type="entry name" value="Leu-tRNA-ligase"/>
</dbReference>
<feature type="domain" description="Methionyl/Valyl/Leucyl/Isoleucyl-tRNA synthetase anticodon-binding" evidence="12">
    <location>
        <begin position="719"/>
        <end position="840"/>
    </location>
</feature>
<dbReference type="SUPFAM" id="SSF50677">
    <property type="entry name" value="ValRS/IleRS/LeuRS editing domain"/>
    <property type="match status" value="1"/>
</dbReference>
<keyword evidence="2 9" id="KW-0963">Cytoplasm</keyword>
<evidence type="ECO:0000256" key="7">
    <source>
        <dbReference type="ARBA" id="ARBA00023146"/>
    </source>
</evidence>
<dbReference type="InterPro" id="IPR014729">
    <property type="entry name" value="Rossmann-like_a/b/a_fold"/>
</dbReference>
<dbReference type="GO" id="GO:0002161">
    <property type="term" value="F:aminoacyl-tRNA deacylase activity"/>
    <property type="evidence" value="ECO:0007669"/>
    <property type="project" value="InterPro"/>
</dbReference>
<dbReference type="Gene3D" id="3.90.740.10">
    <property type="entry name" value="Valyl/Leucyl/Isoleucyl-tRNA synthetase, editing domain"/>
    <property type="match status" value="1"/>
</dbReference>
<dbReference type="FunFam" id="3.90.740.10:FF:000012">
    <property type="entry name" value="Leucine--tRNA ligase"/>
    <property type="match status" value="1"/>
</dbReference>
<protein>
    <recommendedName>
        <fullName evidence="9">Leucine--tRNA ligase</fullName>
        <ecNumber evidence="9">6.1.1.4</ecNumber>
    </recommendedName>
    <alternativeName>
        <fullName evidence="9">Leucyl-tRNA synthetase</fullName>
        <shortName evidence="9">LeuRS</shortName>
    </alternativeName>
</protein>
<dbReference type="Pfam" id="PF08264">
    <property type="entry name" value="Anticodon_1"/>
    <property type="match status" value="1"/>
</dbReference>
<dbReference type="InterPro" id="IPR009080">
    <property type="entry name" value="tRNAsynth_Ia_anticodon-bd"/>
</dbReference>
<dbReference type="InterPro" id="IPR002300">
    <property type="entry name" value="aa-tRNA-synth_Ia"/>
</dbReference>
<accession>A0A848G7P4</accession>
<evidence type="ECO:0000313" key="16">
    <source>
        <dbReference type="Proteomes" id="UP000580043"/>
    </source>
</evidence>
<evidence type="ECO:0000256" key="6">
    <source>
        <dbReference type="ARBA" id="ARBA00022917"/>
    </source>
</evidence>
<dbReference type="InterPro" id="IPR015413">
    <property type="entry name" value="Methionyl/Leucyl_tRNA_Synth"/>
</dbReference>
<dbReference type="GO" id="GO:0005829">
    <property type="term" value="C:cytosol"/>
    <property type="evidence" value="ECO:0007669"/>
    <property type="project" value="TreeGrafter"/>
</dbReference>
<dbReference type="SUPFAM" id="SSF47323">
    <property type="entry name" value="Anticodon-binding domain of a subclass of class I aminoacyl-tRNA synthetases"/>
    <property type="match status" value="1"/>
</dbReference>
<dbReference type="Pfam" id="PF09334">
    <property type="entry name" value="tRNA-synt_1g"/>
    <property type="match status" value="1"/>
</dbReference>
<organism evidence="15 16">
    <name type="scientific">Zoogloea dura</name>
    <dbReference type="NCBI Taxonomy" id="2728840"/>
    <lineage>
        <taxon>Bacteria</taxon>
        <taxon>Pseudomonadati</taxon>
        <taxon>Pseudomonadota</taxon>
        <taxon>Betaproteobacteria</taxon>
        <taxon>Rhodocyclales</taxon>
        <taxon>Zoogloeaceae</taxon>
        <taxon>Zoogloea</taxon>
    </lineage>
</organism>
<feature type="domain" description="Methionyl/Leucyl tRNA synthetase" evidence="13">
    <location>
        <begin position="39"/>
        <end position="171"/>
    </location>
</feature>
<evidence type="ECO:0000256" key="8">
    <source>
        <dbReference type="ARBA" id="ARBA00047469"/>
    </source>
</evidence>
<reference evidence="15 16" key="1">
    <citation type="submission" date="2020-04" db="EMBL/GenBank/DDBJ databases">
        <title>Zoogloea sp. G-4-1-14 isolated from soil.</title>
        <authorList>
            <person name="Dahal R.H."/>
        </authorList>
    </citation>
    <scope>NUCLEOTIDE SEQUENCE [LARGE SCALE GENOMIC DNA]</scope>
    <source>
        <strain evidence="15 16">G-4-1-14</strain>
    </source>
</reference>
<dbReference type="EC" id="6.1.1.4" evidence="9"/>
<dbReference type="EMBL" id="JABBGA010000011">
    <property type="protein sequence ID" value="NML26945.1"/>
    <property type="molecule type" value="Genomic_DNA"/>
</dbReference>
<feature type="short sequence motif" description="'KMSKS' region" evidence="9">
    <location>
        <begin position="632"/>
        <end position="636"/>
    </location>
</feature>
<dbReference type="GO" id="GO:0004823">
    <property type="term" value="F:leucine-tRNA ligase activity"/>
    <property type="evidence" value="ECO:0007669"/>
    <property type="project" value="UniProtKB-UniRule"/>
</dbReference>
<dbReference type="Pfam" id="PF13603">
    <property type="entry name" value="tRNA-synt_1_2"/>
    <property type="match status" value="1"/>
</dbReference>
<dbReference type="FunFam" id="3.40.50.620:FF:000003">
    <property type="entry name" value="Leucine--tRNA ligase"/>
    <property type="match status" value="1"/>
</dbReference>
<comment type="similarity">
    <text evidence="1 9 10">Belongs to the class-I aminoacyl-tRNA synthetase family.</text>
</comment>
<proteinExistence type="inferred from homology"/>
<evidence type="ECO:0000259" key="11">
    <source>
        <dbReference type="Pfam" id="PF00133"/>
    </source>
</evidence>